<evidence type="ECO:0000256" key="1">
    <source>
        <dbReference type="ARBA" id="ARBA00010333"/>
    </source>
</evidence>
<dbReference type="GO" id="GO:0005576">
    <property type="term" value="C:extracellular region"/>
    <property type="evidence" value="ECO:0007669"/>
    <property type="project" value="TreeGrafter"/>
</dbReference>
<dbReference type="InterPro" id="IPR051455">
    <property type="entry name" value="Bact_solute-bind_prot3"/>
</dbReference>
<reference evidence="7" key="1">
    <citation type="submission" date="2016-10" db="EMBL/GenBank/DDBJ databases">
        <title>Frankia sp. NRRL B-16386 Genome sequencing.</title>
        <authorList>
            <person name="Ghodhbane-Gtari F."/>
            <person name="Swanson E."/>
            <person name="Gueddou A."/>
            <person name="Hezbri K."/>
            <person name="Ktari K."/>
            <person name="Nouioui I."/>
            <person name="Morris K."/>
            <person name="Simpson S."/>
            <person name="Abebe-Akele F."/>
            <person name="Thomas K."/>
            <person name="Gtari M."/>
            <person name="Tisa L.S."/>
        </authorList>
    </citation>
    <scope>NUCLEOTIDE SEQUENCE [LARGE SCALE GENOMIC DNA]</scope>
    <source>
        <strain evidence="7">NRRL B-16386</strain>
    </source>
</reference>
<dbReference type="PANTHER" id="PTHR30085:SF6">
    <property type="entry name" value="ABC TRANSPORTER GLUTAMINE-BINDING PROTEIN GLNH"/>
    <property type="match status" value="1"/>
</dbReference>
<protein>
    <submittedName>
        <fullName evidence="6">ABC transporter substrate-binding protein</fullName>
    </submittedName>
</protein>
<gene>
    <name evidence="6" type="ORF">BL253_28675</name>
</gene>
<dbReference type="SUPFAM" id="SSF53850">
    <property type="entry name" value="Periplasmic binding protein-like II"/>
    <property type="match status" value="1"/>
</dbReference>
<evidence type="ECO:0000256" key="3">
    <source>
        <dbReference type="ARBA" id="ARBA00022729"/>
    </source>
</evidence>
<name>A0A1V2I4I0_9ACTN</name>
<evidence type="ECO:0000313" key="7">
    <source>
        <dbReference type="Proteomes" id="UP000188929"/>
    </source>
</evidence>
<dbReference type="AlphaFoldDB" id="A0A1V2I4I0"/>
<keyword evidence="3 4" id="KW-0732">Signal</keyword>
<dbReference type="Gene3D" id="3.40.190.10">
    <property type="entry name" value="Periplasmic binding protein-like II"/>
    <property type="match status" value="2"/>
</dbReference>
<sequence length="313" mass="33310">MLGRSRISTRLSAVAVGVAAALTLTLAACGDSDDGGGPGAAPAGGATSAGGYKLTQATDIPASPTLDKIRKRGQILVGTKYDQPLFGLQNPTNSKIEGFDTEIARLLSIRIFGSPDKVKFTETVSKNREPFIQQGKVDVVIATYTINDARKKLVDFAGPYYTAGQDIMVKSDNTTIKSVTDLNGKKVCTVEGSTSEKNLRAQAPTAEVVLVDTYSSCAEQLLDGRVDAETTDNVVLLGLISQHKDDLKLVGKTFTTEPYGIGLTKGDDAFRTFVNDTLQETYQNGDWAKAFQSTVGKVAPTVPTTPTLDRYTA</sequence>
<dbReference type="RefSeq" id="WP_076820509.1">
    <property type="nucleotide sequence ID" value="NZ_MOMC01000065.1"/>
</dbReference>
<dbReference type="GO" id="GO:0030288">
    <property type="term" value="C:outer membrane-bounded periplasmic space"/>
    <property type="evidence" value="ECO:0007669"/>
    <property type="project" value="TreeGrafter"/>
</dbReference>
<dbReference type="STRING" id="1834516.BL253_28675"/>
<feature type="signal peptide" evidence="4">
    <location>
        <begin position="1"/>
        <end position="27"/>
    </location>
</feature>
<evidence type="ECO:0000256" key="4">
    <source>
        <dbReference type="SAM" id="SignalP"/>
    </source>
</evidence>
<dbReference type="PANTHER" id="PTHR30085">
    <property type="entry name" value="AMINO ACID ABC TRANSPORTER PERMEASE"/>
    <property type="match status" value="1"/>
</dbReference>
<dbReference type="PROSITE" id="PS51257">
    <property type="entry name" value="PROKAR_LIPOPROTEIN"/>
    <property type="match status" value="1"/>
</dbReference>
<dbReference type="CDD" id="cd13690">
    <property type="entry name" value="PBP2_GluB"/>
    <property type="match status" value="1"/>
</dbReference>
<keyword evidence="7" id="KW-1185">Reference proteome</keyword>
<dbReference type="OrthoDB" id="9807888at2"/>
<dbReference type="Proteomes" id="UP000188929">
    <property type="component" value="Unassembled WGS sequence"/>
</dbReference>
<dbReference type="SMART" id="SM00062">
    <property type="entry name" value="PBPb"/>
    <property type="match status" value="1"/>
</dbReference>
<organism evidence="6 7">
    <name type="scientific">Pseudofrankia asymbiotica</name>
    <dbReference type="NCBI Taxonomy" id="1834516"/>
    <lineage>
        <taxon>Bacteria</taxon>
        <taxon>Bacillati</taxon>
        <taxon>Actinomycetota</taxon>
        <taxon>Actinomycetes</taxon>
        <taxon>Frankiales</taxon>
        <taxon>Frankiaceae</taxon>
        <taxon>Pseudofrankia</taxon>
    </lineage>
</organism>
<comment type="caution">
    <text evidence="6">The sequence shown here is derived from an EMBL/GenBank/DDBJ whole genome shotgun (WGS) entry which is preliminary data.</text>
</comment>
<dbReference type="GO" id="GO:0006865">
    <property type="term" value="P:amino acid transport"/>
    <property type="evidence" value="ECO:0007669"/>
    <property type="project" value="TreeGrafter"/>
</dbReference>
<evidence type="ECO:0000313" key="6">
    <source>
        <dbReference type="EMBL" id="ONH24979.1"/>
    </source>
</evidence>
<comment type="similarity">
    <text evidence="1">Belongs to the bacterial solute-binding protein 3 family.</text>
</comment>
<evidence type="ECO:0000256" key="2">
    <source>
        <dbReference type="ARBA" id="ARBA00022448"/>
    </source>
</evidence>
<accession>A0A1V2I4I0</accession>
<keyword evidence="2" id="KW-0813">Transport</keyword>
<dbReference type="EMBL" id="MOMC01000065">
    <property type="protein sequence ID" value="ONH24979.1"/>
    <property type="molecule type" value="Genomic_DNA"/>
</dbReference>
<dbReference type="InterPro" id="IPR001638">
    <property type="entry name" value="Solute-binding_3/MltF_N"/>
</dbReference>
<proteinExistence type="inferred from homology"/>
<evidence type="ECO:0000259" key="5">
    <source>
        <dbReference type="SMART" id="SM00062"/>
    </source>
</evidence>
<feature type="chain" id="PRO_5038402290" evidence="4">
    <location>
        <begin position="28"/>
        <end position="313"/>
    </location>
</feature>
<dbReference type="Pfam" id="PF00497">
    <property type="entry name" value="SBP_bac_3"/>
    <property type="match status" value="1"/>
</dbReference>
<feature type="domain" description="Solute-binding protein family 3/N-terminal" evidence="5">
    <location>
        <begin position="74"/>
        <end position="298"/>
    </location>
</feature>